<dbReference type="KEGG" id="pfla:Pflav_025190"/>
<evidence type="ECO:0000313" key="4">
    <source>
        <dbReference type="EMBL" id="BCB76109.1"/>
    </source>
</evidence>
<organism evidence="4 5">
    <name type="scientific">Phytohabitans flavus</name>
    <dbReference type="NCBI Taxonomy" id="1076124"/>
    <lineage>
        <taxon>Bacteria</taxon>
        <taxon>Bacillati</taxon>
        <taxon>Actinomycetota</taxon>
        <taxon>Actinomycetes</taxon>
        <taxon>Micromonosporales</taxon>
        <taxon>Micromonosporaceae</taxon>
    </lineage>
</organism>
<feature type="domain" description="N-acetyltransferase" evidence="3">
    <location>
        <begin position="6"/>
        <end position="167"/>
    </location>
</feature>
<reference evidence="4 5" key="2">
    <citation type="submission" date="2020-03" db="EMBL/GenBank/DDBJ databases">
        <authorList>
            <person name="Ichikawa N."/>
            <person name="Kimura A."/>
            <person name="Kitahashi Y."/>
            <person name="Uohara A."/>
        </authorList>
    </citation>
    <scope>NUCLEOTIDE SEQUENCE [LARGE SCALE GENOMIC DNA]</scope>
    <source>
        <strain evidence="4 5">NBRC 107702</strain>
    </source>
</reference>
<dbReference type="AlphaFoldDB" id="A0A6F8XQN9"/>
<evidence type="ECO:0000256" key="2">
    <source>
        <dbReference type="ARBA" id="ARBA00023315"/>
    </source>
</evidence>
<evidence type="ECO:0000259" key="3">
    <source>
        <dbReference type="PROSITE" id="PS51186"/>
    </source>
</evidence>
<dbReference type="CDD" id="cd04301">
    <property type="entry name" value="NAT_SF"/>
    <property type="match status" value="1"/>
</dbReference>
<proteinExistence type="predicted"/>
<dbReference type="EMBL" id="AP022870">
    <property type="protein sequence ID" value="BCB76109.1"/>
    <property type="molecule type" value="Genomic_DNA"/>
</dbReference>
<gene>
    <name evidence="4" type="ORF">Pflav_025190</name>
</gene>
<name>A0A6F8XQN9_9ACTN</name>
<dbReference type="Proteomes" id="UP000502508">
    <property type="component" value="Chromosome"/>
</dbReference>
<accession>A0A6F8XQN9</accession>
<keyword evidence="2" id="KW-0012">Acyltransferase</keyword>
<dbReference type="SUPFAM" id="SSF55729">
    <property type="entry name" value="Acyl-CoA N-acyltransferases (Nat)"/>
    <property type="match status" value="1"/>
</dbReference>
<dbReference type="Pfam" id="PF00583">
    <property type="entry name" value="Acetyltransf_1"/>
    <property type="match status" value="1"/>
</dbReference>
<evidence type="ECO:0000313" key="5">
    <source>
        <dbReference type="Proteomes" id="UP000502508"/>
    </source>
</evidence>
<reference evidence="4 5" key="1">
    <citation type="submission" date="2020-03" db="EMBL/GenBank/DDBJ databases">
        <title>Whole genome shotgun sequence of Phytohabitans flavus NBRC 107702.</title>
        <authorList>
            <person name="Komaki H."/>
            <person name="Tamura T."/>
        </authorList>
    </citation>
    <scope>NUCLEOTIDE SEQUENCE [LARGE SCALE GENOMIC DNA]</scope>
    <source>
        <strain evidence="4 5">NBRC 107702</strain>
    </source>
</reference>
<dbReference type="InterPro" id="IPR050832">
    <property type="entry name" value="Bact_Acetyltransf"/>
</dbReference>
<dbReference type="Gene3D" id="3.40.630.30">
    <property type="match status" value="1"/>
</dbReference>
<dbReference type="PROSITE" id="PS51186">
    <property type="entry name" value="GNAT"/>
    <property type="match status" value="1"/>
</dbReference>
<protein>
    <submittedName>
        <fullName evidence="4">N-acetyltransferase</fullName>
    </submittedName>
</protein>
<evidence type="ECO:0000256" key="1">
    <source>
        <dbReference type="ARBA" id="ARBA00022679"/>
    </source>
</evidence>
<keyword evidence="1 4" id="KW-0808">Transferase</keyword>
<keyword evidence="5" id="KW-1185">Reference proteome</keyword>
<sequence length="168" mass="18459">MVGAVVELVEVGPDDWRLWRELRHKALGEASYAFKSTLAEWQGDGDREQRWRDRLAIPGSYNLVGVVDGRPVGMASGYPEDDPEVVWLHSMWVDPAARGVGVGDRLIAAIVEWAAKSGARKMMLGVVEGNTNAEALYVRQGFAYTGEVNGMMPDGVRRDLAMARTLNA</sequence>
<dbReference type="GO" id="GO:0016747">
    <property type="term" value="F:acyltransferase activity, transferring groups other than amino-acyl groups"/>
    <property type="evidence" value="ECO:0007669"/>
    <property type="project" value="InterPro"/>
</dbReference>
<dbReference type="PANTHER" id="PTHR43877">
    <property type="entry name" value="AMINOALKYLPHOSPHONATE N-ACETYLTRANSFERASE-RELATED-RELATED"/>
    <property type="match status" value="1"/>
</dbReference>
<dbReference type="InterPro" id="IPR000182">
    <property type="entry name" value="GNAT_dom"/>
</dbReference>
<dbReference type="InterPro" id="IPR016181">
    <property type="entry name" value="Acyl_CoA_acyltransferase"/>
</dbReference>